<dbReference type="EMBL" id="LCLS01000006">
    <property type="protein sequence ID" value="KKU22093.1"/>
    <property type="molecule type" value="Genomic_DNA"/>
</dbReference>
<accession>A0A0G1QWD0</accession>
<proteinExistence type="predicted"/>
<dbReference type="Proteomes" id="UP000034107">
    <property type="component" value="Unassembled WGS sequence"/>
</dbReference>
<reference evidence="1 2" key="1">
    <citation type="journal article" date="2015" name="Nature">
        <title>rRNA introns, odd ribosomes, and small enigmatic genomes across a large radiation of phyla.</title>
        <authorList>
            <person name="Brown C.T."/>
            <person name="Hug L.A."/>
            <person name="Thomas B.C."/>
            <person name="Sharon I."/>
            <person name="Castelle C.J."/>
            <person name="Singh A."/>
            <person name="Wilkins M.J."/>
            <person name="Williams K.H."/>
            <person name="Banfield J.F."/>
        </authorList>
    </citation>
    <scope>NUCLEOTIDE SEQUENCE [LARGE SCALE GENOMIC DNA]</scope>
</reference>
<protein>
    <submittedName>
        <fullName evidence="1">Uncharacterized protein</fullName>
    </submittedName>
</protein>
<gene>
    <name evidence="1" type="ORF">UX31_C0006G0005</name>
</gene>
<sequence>MKTGNNDLHRVAAGDPRRILKVYCRALSDPDVKTPAFMSRLDNFVNFVRSNLVTRELILDIDEGTEDSDSWGSPERDLLHSWLAISGGNVWGHYRSLELTYGKEGAERFVSTLKESAKIVCDHLIKELNKPNNAQADIGHEELIRSLALIVEQGVSKQDRYQIVINDDYNNALWVNGECWRCLYQVADGMFPDASDNKGFKDYLNFSKQCALYSKRPYLPTRILRVKDAYLVPAIDLKIITQKTFVTRRNKQS</sequence>
<dbReference type="AlphaFoldDB" id="A0A0G1QWD0"/>
<evidence type="ECO:0000313" key="2">
    <source>
        <dbReference type="Proteomes" id="UP000034107"/>
    </source>
</evidence>
<name>A0A0G1QWD0_9BACT</name>
<comment type="caution">
    <text evidence="1">The sequence shown here is derived from an EMBL/GenBank/DDBJ whole genome shotgun (WGS) entry which is preliminary data.</text>
</comment>
<evidence type="ECO:0000313" key="1">
    <source>
        <dbReference type="EMBL" id="KKU22093.1"/>
    </source>
</evidence>
<organism evidence="1 2">
    <name type="scientific">Candidatus Nomurabacteria bacterium GW2011_GWA1_46_11</name>
    <dbReference type="NCBI Taxonomy" id="1618732"/>
    <lineage>
        <taxon>Bacteria</taxon>
        <taxon>Candidatus Nomuraibacteriota</taxon>
    </lineage>
</organism>